<evidence type="ECO:0000256" key="1">
    <source>
        <dbReference type="SAM" id="MobiDB-lite"/>
    </source>
</evidence>
<gene>
    <name evidence="3" type="ORF">DFP82_101470</name>
</gene>
<name>A0A2V4ULT5_9GAMM</name>
<keyword evidence="2" id="KW-0472">Membrane</keyword>
<evidence type="ECO:0000313" key="4">
    <source>
        <dbReference type="Proteomes" id="UP000247746"/>
    </source>
</evidence>
<dbReference type="EMBL" id="QJSU01000001">
    <property type="protein sequence ID" value="PYE41147.1"/>
    <property type="molecule type" value="Genomic_DNA"/>
</dbReference>
<protein>
    <submittedName>
        <fullName evidence="3">NlpE-like protein</fullName>
    </submittedName>
</protein>
<keyword evidence="4" id="KW-1185">Reference proteome</keyword>
<dbReference type="InterPro" id="IPR007298">
    <property type="entry name" value="Cu-R_lipoprotein_NlpE"/>
</dbReference>
<evidence type="ECO:0000256" key="2">
    <source>
        <dbReference type="SAM" id="Phobius"/>
    </source>
</evidence>
<feature type="region of interest" description="Disordered" evidence="1">
    <location>
        <begin position="77"/>
        <end position="99"/>
    </location>
</feature>
<feature type="compositionally biased region" description="Polar residues" evidence="1">
    <location>
        <begin position="77"/>
        <end position="91"/>
    </location>
</feature>
<dbReference type="Gene3D" id="2.40.128.640">
    <property type="match status" value="1"/>
</dbReference>
<dbReference type="Pfam" id="PF04170">
    <property type="entry name" value="NlpE"/>
    <property type="match status" value="1"/>
</dbReference>
<evidence type="ECO:0000313" key="3">
    <source>
        <dbReference type="EMBL" id="PYE41147.1"/>
    </source>
</evidence>
<keyword evidence="2" id="KW-0812">Transmembrane</keyword>
<feature type="transmembrane region" description="Helical" evidence="2">
    <location>
        <begin position="12"/>
        <end position="31"/>
    </location>
</feature>
<proteinExistence type="predicted"/>
<reference evidence="3 4" key="1">
    <citation type="submission" date="2018-06" db="EMBL/GenBank/DDBJ databases">
        <title>Genomic Encyclopedia of Type Strains, Phase III (KMG-III): the genomes of soil and plant-associated and newly described type strains.</title>
        <authorList>
            <person name="Whitman W."/>
        </authorList>
    </citation>
    <scope>NUCLEOTIDE SEQUENCE [LARGE SCALE GENOMIC DNA]</scope>
    <source>
        <strain evidence="3 4">CECT 5889</strain>
    </source>
</reference>
<accession>A0A2V4ULT5</accession>
<dbReference type="AlphaFoldDB" id="A0A2V4ULT5"/>
<comment type="caution">
    <text evidence="3">The sequence shown here is derived from an EMBL/GenBank/DDBJ whole genome shotgun (WGS) entry which is preliminary data.</text>
</comment>
<keyword evidence="2" id="KW-1133">Transmembrane helix</keyword>
<sequence>MGNLQKYYLKTVFGVTMIYFAPVCSITLTVIRRYGRFLLALPFCVVLISCDNASPNTDQGMVNEVIPVDGSASADLTNSLSDNSDGLQGSDSEQDNAEGQSLIAAAQPSNESNTYQTQTDSKSHSSALQATLMGDYGGMVPCSSCDNIDVTLNLFADGSVLKTSIYNSPETPRSPLFESGIYRQDNNKITIVYQQKQIETYSIQDNHLILMDENKSPNNDYTLSRK</sequence>
<organism evidence="3 4">
    <name type="scientific">Psychrobacter fozii</name>
    <dbReference type="NCBI Taxonomy" id="198480"/>
    <lineage>
        <taxon>Bacteria</taxon>
        <taxon>Pseudomonadati</taxon>
        <taxon>Pseudomonadota</taxon>
        <taxon>Gammaproteobacteria</taxon>
        <taxon>Moraxellales</taxon>
        <taxon>Moraxellaceae</taxon>
        <taxon>Psychrobacter</taxon>
    </lineage>
</organism>
<dbReference type="Proteomes" id="UP000247746">
    <property type="component" value="Unassembled WGS sequence"/>
</dbReference>